<feature type="domain" description="FLYWCH-type" evidence="4">
    <location>
        <begin position="59"/>
        <end position="117"/>
    </location>
</feature>
<reference evidence="5 6" key="1">
    <citation type="journal article" date="2015" name="Genome Biol. Evol.">
        <title>The genome of winter moth (Operophtera brumata) provides a genomic perspective on sexual dimorphism and phenology.</title>
        <authorList>
            <person name="Derks M.F."/>
            <person name="Smit S."/>
            <person name="Salis L."/>
            <person name="Schijlen E."/>
            <person name="Bossers A."/>
            <person name="Mateman C."/>
            <person name="Pijl A.S."/>
            <person name="de Ridder D."/>
            <person name="Groenen M.A."/>
            <person name="Visser M.E."/>
            <person name="Megens H.J."/>
        </authorList>
    </citation>
    <scope>NUCLEOTIDE SEQUENCE [LARGE SCALE GENOMIC DNA]</scope>
    <source>
        <strain evidence="5">WM2013NL</strain>
        <tissue evidence="5">Head and thorax</tissue>
    </source>
</reference>
<keyword evidence="6" id="KW-1185">Reference proteome</keyword>
<feature type="domain" description="FLYWCH-type" evidence="4">
    <location>
        <begin position="178"/>
        <end position="230"/>
    </location>
</feature>
<keyword evidence="1" id="KW-0479">Metal-binding</keyword>
<dbReference type="Proteomes" id="UP000037510">
    <property type="component" value="Unassembled WGS sequence"/>
</dbReference>
<dbReference type="GO" id="GO:0008270">
    <property type="term" value="F:zinc ion binding"/>
    <property type="evidence" value="ECO:0007669"/>
    <property type="project" value="UniProtKB-KW"/>
</dbReference>
<feature type="domain" description="FLYWCH-type" evidence="4">
    <location>
        <begin position="365"/>
        <end position="423"/>
    </location>
</feature>
<name>A0A0L7LNB4_OPEBR</name>
<evidence type="ECO:0000256" key="2">
    <source>
        <dbReference type="ARBA" id="ARBA00022771"/>
    </source>
</evidence>
<dbReference type="EMBL" id="JTDY01000469">
    <property type="protein sequence ID" value="KOB77038.1"/>
    <property type="molecule type" value="Genomic_DNA"/>
</dbReference>
<dbReference type="Pfam" id="PF04500">
    <property type="entry name" value="FLYWCH"/>
    <property type="match status" value="3"/>
</dbReference>
<dbReference type="InterPro" id="IPR007588">
    <property type="entry name" value="Znf_FLYWCH"/>
</dbReference>
<evidence type="ECO:0000256" key="1">
    <source>
        <dbReference type="ARBA" id="ARBA00022723"/>
    </source>
</evidence>
<keyword evidence="2" id="KW-0863">Zinc-finger</keyword>
<evidence type="ECO:0000313" key="6">
    <source>
        <dbReference type="Proteomes" id="UP000037510"/>
    </source>
</evidence>
<sequence>MTFYYGHHNHYPVTPSPSLSAALLPAYNVSAAITQAFSRLARVNGSKSPDYTITVVTLSNGNTLLIVNGFTFKREVCVTDGKNTRWGCNELSRKKCDVYLYVNEKFEVVYMANTHTHDPILCNFDLKSIRTDRTEDFAPSEADFLEANLDGVYDDTSETFEDESIIDTAIAEENVALYIESSRGKPCLLLNGYKYRKAYKSKFGTRWNCSRNKNCLAYLYLSANDEITKCHEYMGMNRVRWVCSTEKNCKAFVSTTQDNFIISSSEEHSHDPPKYYLKPDHVSFSNLVVPESYNHAVIVRSKHWLVLKLNGFSYRKSKKCSVGYNWNCRYKACPGFLKLNEQDEILVTNEEHIHPPRKMIPQAVMVRSRNGNENLLFRKFAYRKQYNKGGKIRWVCSTSKYCRACVFSHENLQVISAYPEHCHEPPSYYKKIEGRLHDDENAKDDC</sequence>
<dbReference type="Gene3D" id="2.20.25.240">
    <property type="match status" value="5"/>
</dbReference>
<comment type="caution">
    <text evidence="5">The sequence shown here is derived from an EMBL/GenBank/DDBJ whole genome shotgun (WGS) entry which is preliminary data.</text>
</comment>
<evidence type="ECO:0000313" key="5">
    <source>
        <dbReference type="EMBL" id="KOB77038.1"/>
    </source>
</evidence>
<organism evidence="5 6">
    <name type="scientific">Operophtera brumata</name>
    <name type="common">Winter moth</name>
    <name type="synonym">Phalaena brumata</name>
    <dbReference type="NCBI Taxonomy" id="104452"/>
    <lineage>
        <taxon>Eukaryota</taxon>
        <taxon>Metazoa</taxon>
        <taxon>Ecdysozoa</taxon>
        <taxon>Arthropoda</taxon>
        <taxon>Hexapoda</taxon>
        <taxon>Insecta</taxon>
        <taxon>Pterygota</taxon>
        <taxon>Neoptera</taxon>
        <taxon>Endopterygota</taxon>
        <taxon>Lepidoptera</taxon>
        <taxon>Glossata</taxon>
        <taxon>Ditrysia</taxon>
        <taxon>Geometroidea</taxon>
        <taxon>Geometridae</taxon>
        <taxon>Larentiinae</taxon>
        <taxon>Operophtera</taxon>
    </lineage>
</organism>
<gene>
    <name evidence="5" type="ORF">OBRU01_04756</name>
</gene>
<evidence type="ECO:0000256" key="3">
    <source>
        <dbReference type="ARBA" id="ARBA00022833"/>
    </source>
</evidence>
<proteinExistence type="predicted"/>
<evidence type="ECO:0000259" key="4">
    <source>
        <dbReference type="Pfam" id="PF04500"/>
    </source>
</evidence>
<keyword evidence="3" id="KW-0862">Zinc</keyword>
<accession>A0A0L7LNB4</accession>
<protein>
    <recommendedName>
        <fullName evidence="4">FLYWCH-type domain-containing protein</fullName>
    </recommendedName>
</protein>
<dbReference type="AlphaFoldDB" id="A0A0L7LNB4"/>